<evidence type="ECO:0000313" key="2">
    <source>
        <dbReference type="Proteomes" id="UP000829196"/>
    </source>
</evidence>
<dbReference type="EMBL" id="JAGYWB010000017">
    <property type="protein sequence ID" value="KAI0494310.1"/>
    <property type="molecule type" value="Genomic_DNA"/>
</dbReference>
<gene>
    <name evidence="1" type="ORF">KFK09_024442</name>
</gene>
<evidence type="ECO:0000313" key="1">
    <source>
        <dbReference type="EMBL" id="KAI0494310.1"/>
    </source>
</evidence>
<dbReference type="OrthoDB" id="408631at2759"/>
<protein>
    <submittedName>
        <fullName evidence="1">Uncharacterized protein</fullName>
    </submittedName>
</protein>
<dbReference type="Gene3D" id="3.40.50.1820">
    <property type="entry name" value="alpha/beta hydrolase"/>
    <property type="match status" value="1"/>
</dbReference>
<accession>A0A8T3ADS5</accession>
<name>A0A8T3ADS5_DENNO</name>
<dbReference type="AlphaFoldDB" id="A0A8T3ADS5"/>
<dbReference type="SMR" id="A0A8T3ADS5"/>
<dbReference type="Proteomes" id="UP000829196">
    <property type="component" value="Unassembled WGS sequence"/>
</dbReference>
<organism evidence="1 2">
    <name type="scientific">Dendrobium nobile</name>
    <name type="common">Orchid</name>
    <dbReference type="NCBI Taxonomy" id="94219"/>
    <lineage>
        <taxon>Eukaryota</taxon>
        <taxon>Viridiplantae</taxon>
        <taxon>Streptophyta</taxon>
        <taxon>Embryophyta</taxon>
        <taxon>Tracheophyta</taxon>
        <taxon>Spermatophyta</taxon>
        <taxon>Magnoliopsida</taxon>
        <taxon>Liliopsida</taxon>
        <taxon>Asparagales</taxon>
        <taxon>Orchidaceae</taxon>
        <taxon>Epidendroideae</taxon>
        <taxon>Malaxideae</taxon>
        <taxon>Dendrobiinae</taxon>
        <taxon>Dendrobium</taxon>
    </lineage>
</organism>
<proteinExistence type="predicted"/>
<sequence length="115" mass="12659">MTGGSRSPAAATYRKPKLPLKVRLSISLLSAIKDATRRADGTINRRLLSFLNLRAPPNPTTVHCVRTIDLTVDPARKLWFRLFLPGDGRPQRLPLIVFFHAADSSISLPTPAAMT</sequence>
<dbReference type="InterPro" id="IPR029058">
    <property type="entry name" value="AB_hydrolase_fold"/>
</dbReference>
<reference evidence="1" key="1">
    <citation type="journal article" date="2022" name="Front. Genet.">
        <title>Chromosome-Scale Assembly of the Dendrobium nobile Genome Provides Insights Into the Molecular Mechanism of the Biosynthesis of the Medicinal Active Ingredient of Dendrobium.</title>
        <authorList>
            <person name="Xu Q."/>
            <person name="Niu S.-C."/>
            <person name="Li K.-L."/>
            <person name="Zheng P.-J."/>
            <person name="Zhang X.-J."/>
            <person name="Jia Y."/>
            <person name="Liu Y."/>
            <person name="Niu Y.-X."/>
            <person name="Yu L.-H."/>
            <person name="Chen D.-F."/>
            <person name="Zhang G.-Q."/>
        </authorList>
    </citation>
    <scope>NUCLEOTIDE SEQUENCE</scope>
    <source>
        <tissue evidence="1">Leaf</tissue>
    </source>
</reference>
<keyword evidence="2" id="KW-1185">Reference proteome</keyword>
<comment type="caution">
    <text evidence="1">The sequence shown here is derived from an EMBL/GenBank/DDBJ whole genome shotgun (WGS) entry which is preliminary data.</text>
</comment>